<dbReference type="InParanoid" id="A0A1M6H598"/>
<evidence type="ECO:0000313" key="2">
    <source>
        <dbReference type="EMBL" id="SHJ17269.1"/>
    </source>
</evidence>
<dbReference type="RefSeq" id="WP_159434832.1">
    <property type="nucleotide sequence ID" value="NZ_FQYR01000003.1"/>
</dbReference>
<dbReference type="STRING" id="1123071.SAMN02745181_1364"/>
<keyword evidence="3" id="KW-1185">Reference proteome</keyword>
<protein>
    <recommendedName>
        <fullName evidence="4">DUF4230 domain-containing protein</fullName>
    </recommendedName>
</protein>
<dbReference type="Proteomes" id="UP000184510">
    <property type="component" value="Unassembled WGS sequence"/>
</dbReference>
<evidence type="ECO:0008006" key="4">
    <source>
        <dbReference type="Google" id="ProtNLM"/>
    </source>
</evidence>
<sequence length="197" mass="22300">MLKINQTLGLLAAILIAAVLLFGLYFVKREFYDESPTEILSAGPTVEELQQMSELVSTKVIISDILEGENDQYKGTWIIRGDALLTIDLSKATISRIDQVQRTATLTLPQPQVTSARVDHEASRTYDVVKKKWFTNKDNEARLRDTAMKQAQKLVESTAASDENFQAARQNAQSTLQSFYQKLDWQIDIVWQNSSRT</sequence>
<dbReference type="Pfam" id="PF14014">
    <property type="entry name" value="DUF4230"/>
    <property type="match status" value="1"/>
</dbReference>
<feature type="transmembrane region" description="Helical" evidence="1">
    <location>
        <begin position="7"/>
        <end position="27"/>
    </location>
</feature>
<proteinExistence type="predicted"/>
<keyword evidence="1" id="KW-0812">Transmembrane</keyword>
<gene>
    <name evidence="2" type="ORF">SAMN02745181_1364</name>
</gene>
<dbReference type="InterPro" id="IPR025324">
    <property type="entry name" value="DUF4230"/>
</dbReference>
<accession>A0A1M6H598</accession>
<evidence type="ECO:0000313" key="3">
    <source>
        <dbReference type="Proteomes" id="UP000184510"/>
    </source>
</evidence>
<reference evidence="2 3" key="1">
    <citation type="submission" date="2016-11" db="EMBL/GenBank/DDBJ databases">
        <authorList>
            <person name="Jaros S."/>
            <person name="Januszkiewicz K."/>
            <person name="Wedrychowicz H."/>
        </authorList>
    </citation>
    <scope>NUCLEOTIDE SEQUENCE [LARGE SCALE GENOMIC DNA]</scope>
    <source>
        <strain evidence="2 3">DSM 18772</strain>
    </source>
</reference>
<evidence type="ECO:0000256" key="1">
    <source>
        <dbReference type="SAM" id="Phobius"/>
    </source>
</evidence>
<organism evidence="2 3">
    <name type="scientific">Rubritalea squalenifaciens DSM 18772</name>
    <dbReference type="NCBI Taxonomy" id="1123071"/>
    <lineage>
        <taxon>Bacteria</taxon>
        <taxon>Pseudomonadati</taxon>
        <taxon>Verrucomicrobiota</taxon>
        <taxon>Verrucomicrobiia</taxon>
        <taxon>Verrucomicrobiales</taxon>
        <taxon>Rubritaleaceae</taxon>
        <taxon>Rubritalea</taxon>
    </lineage>
</organism>
<dbReference type="EMBL" id="FQYR01000003">
    <property type="protein sequence ID" value="SHJ17269.1"/>
    <property type="molecule type" value="Genomic_DNA"/>
</dbReference>
<keyword evidence="1" id="KW-1133">Transmembrane helix</keyword>
<keyword evidence="1" id="KW-0472">Membrane</keyword>
<dbReference type="AlphaFoldDB" id="A0A1M6H598"/>
<dbReference type="OrthoDB" id="791023at2"/>
<name>A0A1M6H598_9BACT</name>